<evidence type="ECO:0000313" key="3">
    <source>
        <dbReference type="EMBL" id="MBO8197287.1"/>
    </source>
</evidence>
<feature type="compositionally biased region" description="Low complexity" evidence="1">
    <location>
        <begin position="44"/>
        <end position="77"/>
    </location>
</feature>
<evidence type="ECO:0000256" key="1">
    <source>
        <dbReference type="SAM" id="MobiDB-lite"/>
    </source>
</evidence>
<feature type="compositionally biased region" description="Gly residues" evidence="1">
    <location>
        <begin position="26"/>
        <end position="37"/>
    </location>
</feature>
<dbReference type="EMBL" id="JAFFZM010000001">
    <property type="protein sequence ID" value="MBO8197287.1"/>
    <property type="molecule type" value="Genomic_DNA"/>
</dbReference>
<keyword evidence="4" id="KW-1185">Reference proteome</keyword>
<protein>
    <recommendedName>
        <fullName evidence="5">Lipoprotein</fullName>
    </recommendedName>
</protein>
<keyword evidence="2" id="KW-0732">Signal</keyword>
<feature type="signal peptide" evidence="2">
    <location>
        <begin position="1"/>
        <end position="28"/>
    </location>
</feature>
<feature type="chain" id="PRO_5046817930" description="Lipoprotein" evidence="2">
    <location>
        <begin position="29"/>
        <end position="230"/>
    </location>
</feature>
<dbReference type="RefSeq" id="WP_209209090.1">
    <property type="nucleotide sequence ID" value="NZ_JAFFZM010000001.1"/>
</dbReference>
<gene>
    <name evidence="3" type="ORF">JW613_03010</name>
</gene>
<evidence type="ECO:0000313" key="4">
    <source>
        <dbReference type="Proteomes" id="UP000721954"/>
    </source>
</evidence>
<dbReference type="GeneID" id="96257561"/>
<accession>A0ABS3XQM7</accession>
<evidence type="ECO:0008006" key="5">
    <source>
        <dbReference type="Google" id="ProtNLM"/>
    </source>
</evidence>
<sequence>MTAPSMRRASATVLALAFALALPGCSVGGDDGAGGSGDQRARPRASSPASDTSAPDGNGSGSPSPTGPADGEQTGKPPEGGEPKGGVPRPEEIDQKDADAVAEGTLTAMWTYDTAVDRGPHDAGVRTANAGWLTEKYTEQLRGHRSRSAPGAQWDTWAQHRAYTTVELTKTEDAAKPADTDTEAWRQWTVTTTPHGRDGWQRKPTAVVAYVHLVRAQADAAWRVAGVTVR</sequence>
<organism evidence="3 4">
    <name type="scientific">Streptomyces smyrnaeus</name>
    <dbReference type="NCBI Taxonomy" id="1387713"/>
    <lineage>
        <taxon>Bacteria</taxon>
        <taxon>Bacillati</taxon>
        <taxon>Actinomycetota</taxon>
        <taxon>Actinomycetes</taxon>
        <taxon>Kitasatosporales</taxon>
        <taxon>Streptomycetaceae</taxon>
        <taxon>Streptomyces</taxon>
    </lineage>
</organism>
<name>A0ABS3XQM7_9ACTN</name>
<reference evidence="3 4" key="1">
    <citation type="submission" date="2021-02" db="EMBL/GenBank/DDBJ databases">
        <title>Streptomyces spirodelae sp. nov., isolated from duckweed.</title>
        <authorList>
            <person name="Saimee Y."/>
            <person name="Duangmal K."/>
        </authorList>
    </citation>
    <scope>NUCLEOTIDE SEQUENCE [LARGE SCALE GENOMIC DNA]</scope>
    <source>
        <strain evidence="3 4">DSM 42105</strain>
    </source>
</reference>
<evidence type="ECO:0000256" key="2">
    <source>
        <dbReference type="SAM" id="SignalP"/>
    </source>
</evidence>
<proteinExistence type="predicted"/>
<comment type="caution">
    <text evidence="3">The sequence shown here is derived from an EMBL/GenBank/DDBJ whole genome shotgun (WGS) entry which is preliminary data.</text>
</comment>
<dbReference type="Proteomes" id="UP000721954">
    <property type="component" value="Unassembled WGS sequence"/>
</dbReference>
<feature type="region of interest" description="Disordered" evidence="1">
    <location>
        <begin position="24"/>
        <end position="95"/>
    </location>
</feature>